<gene>
    <name evidence="6" type="ORF">METZ01_LOCUS429855</name>
</gene>
<dbReference type="GO" id="GO:0022627">
    <property type="term" value="C:cytosolic small ribosomal subunit"/>
    <property type="evidence" value="ECO:0007669"/>
    <property type="project" value="TreeGrafter"/>
</dbReference>
<dbReference type="InterPro" id="IPR019984">
    <property type="entry name" value="Ribosomal_uS17_bact/chlr"/>
</dbReference>
<keyword evidence="4" id="KW-0689">Ribosomal protein</keyword>
<evidence type="ECO:0008006" key="7">
    <source>
        <dbReference type="Google" id="ProtNLM"/>
    </source>
</evidence>
<dbReference type="HAMAP" id="MF_01345_B">
    <property type="entry name" value="Ribosomal_uS17_B"/>
    <property type="match status" value="1"/>
</dbReference>
<dbReference type="InterPro" id="IPR019979">
    <property type="entry name" value="Ribosomal_uS17_CS"/>
</dbReference>
<sequence length="92" mass="10665">MSEEKQVTIEAGVRRAVRGSVISARMDKSITVLVVRQFKHPLYKKYIRRSTRLHAHDESNDCKEGDTVLIEECRPISKTKSWRVIRVLEGLE</sequence>
<dbReference type="PROSITE" id="PS00056">
    <property type="entry name" value="RIBOSOMAL_S17"/>
    <property type="match status" value="1"/>
</dbReference>
<keyword evidence="5" id="KW-0687">Ribonucleoprotein</keyword>
<evidence type="ECO:0000256" key="3">
    <source>
        <dbReference type="ARBA" id="ARBA00022884"/>
    </source>
</evidence>
<dbReference type="NCBIfam" id="NF004123">
    <property type="entry name" value="PRK05610.1"/>
    <property type="match status" value="1"/>
</dbReference>
<organism evidence="6">
    <name type="scientific">marine metagenome</name>
    <dbReference type="NCBI Taxonomy" id="408172"/>
    <lineage>
        <taxon>unclassified sequences</taxon>
        <taxon>metagenomes</taxon>
        <taxon>ecological metagenomes</taxon>
    </lineage>
</organism>
<name>A0A382Y2K3_9ZZZZ</name>
<dbReference type="InterPro" id="IPR012340">
    <property type="entry name" value="NA-bd_OB-fold"/>
</dbReference>
<keyword evidence="3" id="KW-0694">RNA-binding</keyword>
<evidence type="ECO:0000313" key="6">
    <source>
        <dbReference type="EMBL" id="SVD77001.1"/>
    </source>
</evidence>
<dbReference type="InterPro" id="IPR000266">
    <property type="entry name" value="Ribosomal_uS17"/>
</dbReference>
<dbReference type="EMBL" id="UINC01172104">
    <property type="protein sequence ID" value="SVD77001.1"/>
    <property type="molecule type" value="Genomic_DNA"/>
</dbReference>
<dbReference type="PRINTS" id="PR00973">
    <property type="entry name" value="RIBOSOMALS17"/>
</dbReference>
<dbReference type="PANTHER" id="PTHR10744">
    <property type="entry name" value="40S RIBOSOMAL PROTEIN S11 FAMILY MEMBER"/>
    <property type="match status" value="1"/>
</dbReference>
<dbReference type="AlphaFoldDB" id="A0A382Y2K3"/>
<dbReference type="SUPFAM" id="SSF50249">
    <property type="entry name" value="Nucleic acid-binding proteins"/>
    <property type="match status" value="1"/>
</dbReference>
<dbReference type="GO" id="GO:0003735">
    <property type="term" value="F:structural constituent of ribosome"/>
    <property type="evidence" value="ECO:0007669"/>
    <property type="project" value="InterPro"/>
</dbReference>
<evidence type="ECO:0000256" key="2">
    <source>
        <dbReference type="ARBA" id="ARBA00022730"/>
    </source>
</evidence>
<dbReference type="CDD" id="cd00364">
    <property type="entry name" value="Ribosomal_uS17"/>
    <property type="match status" value="1"/>
</dbReference>
<dbReference type="GO" id="GO:0019843">
    <property type="term" value="F:rRNA binding"/>
    <property type="evidence" value="ECO:0007669"/>
    <property type="project" value="UniProtKB-KW"/>
</dbReference>
<dbReference type="PANTHER" id="PTHR10744:SF1">
    <property type="entry name" value="SMALL RIBOSOMAL SUBUNIT PROTEIN US17M"/>
    <property type="match status" value="1"/>
</dbReference>
<evidence type="ECO:0000256" key="1">
    <source>
        <dbReference type="ARBA" id="ARBA00010254"/>
    </source>
</evidence>
<comment type="similarity">
    <text evidence="1">Belongs to the universal ribosomal protein uS17 family.</text>
</comment>
<reference evidence="6" key="1">
    <citation type="submission" date="2018-05" db="EMBL/GenBank/DDBJ databases">
        <authorList>
            <person name="Lanie J.A."/>
            <person name="Ng W.-L."/>
            <person name="Kazmierczak K.M."/>
            <person name="Andrzejewski T.M."/>
            <person name="Davidsen T.M."/>
            <person name="Wayne K.J."/>
            <person name="Tettelin H."/>
            <person name="Glass J.I."/>
            <person name="Rusch D."/>
            <person name="Podicherti R."/>
            <person name="Tsui H.-C.T."/>
            <person name="Winkler M.E."/>
        </authorList>
    </citation>
    <scope>NUCLEOTIDE SEQUENCE</scope>
</reference>
<dbReference type="Pfam" id="PF00366">
    <property type="entry name" value="Ribosomal_S17"/>
    <property type="match status" value="1"/>
</dbReference>
<evidence type="ECO:0000256" key="4">
    <source>
        <dbReference type="ARBA" id="ARBA00022980"/>
    </source>
</evidence>
<protein>
    <recommendedName>
        <fullName evidence="7">30S ribosomal protein S17</fullName>
    </recommendedName>
</protein>
<proteinExistence type="inferred from homology"/>
<dbReference type="Gene3D" id="2.40.50.140">
    <property type="entry name" value="Nucleic acid-binding proteins"/>
    <property type="match status" value="1"/>
</dbReference>
<evidence type="ECO:0000256" key="5">
    <source>
        <dbReference type="ARBA" id="ARBA00023274"/>
    </source>
</evidence>
<dbReference type="NCBIfam" id="TIGR03635">
    <property type="entry name" value="uS17_bact"/>
    <property type="match status" value="1"/>
</dbReference>
<accession>A0A382Y2K3</accession>
<dbReference type="GO" id="GO:0006412">
    <property type="term" value="P:translation"/>
    <property type="evidence" value="ECO:0007669"/>
    <property type="project" value="InterPro"/>
</dbReference>
<keyword evidence="2" id="KW-0699">rRNA-binding</keyword>